<reference evidence="7" key="2">
    <citation type="submission" date="2025-08" db="UniProtKB">
        <authorList>
            <consortium name="Ensembl"/>
        </authorList>
    </citation>
    <scope>IDENTIFICATION</scope>
</reference>
<reference evidence="7" key="3">
    <citation type="submission" date="2025-09" db="UniProtKB">
        <authorList>
            <consortium name="Ensembl"/>
        </authorList>
    </citation>
    <scope>IDENTIFICATION</scope>
</reference>
<name>A0A4W5P3D6_9TELE</name>
<keyword evidence="4 5" id="KW-0175">Coiled coil</keyword>
<dbReference type="Proteomes" id="UP000314982">
    <property type="component" value="Unassembled WGS sequence"/>
</dbReference>
<evidence type="ECO:0000313" key="8">
    <source>
        <dbReference type="Proteomes" id="UP000314982"/>
    </source>
</evidence>
<dbReference type="PANTHER" id="PTHR13546:SF13">
    <property type="entry name" value="COILED-COIL DOMAIN-CONTAINING PROTEIN 85A"/>
    <property type="match status" value="1"/>
</dbReference>
<evidence type="ECO:0000256" key="5">
    <source>
        <dbReference type="SAM" id="Coils"/>
    </source>
</evidence>
<dbReference type="GO" id="GO:0005912">
    <property type="term" value="C:adherens junction"/>
    <property type="evidence" value="ECO:0007669"/>
    <property type="project" value="UniProtKB-SubCell"/>
</dbReference>
<feature type="compositionally biased region" description="Polar residues" evidence="6">
    <location>
        <begin position="1"/>
        <end position="16"/>
    </location>
</feature>
<evidence type="ECO:0000256" key="6">
    <source>
        <dbReference type="SAM" id="MobiDB-lite"/>
    </source>
</evidence>
<evidence type="ECO:0000256" key="2">
    <source>
        <dbReference type="ARBA" id="ARBA00009052"/>
    </source>
</evidence>
<dbReference type="GeneTree" id="ENSGT00940000157361"/>
<reference evidence="8" key="1">
    <citation type="submission" date="2018-06" db="EMBL/GenBank/DDBJ databases">
        <title>Genome assembly of Danube salmon.</title>
        <authorList>
            <person name="Macqueen D.J."/>
            <person name="Gundappa M.K."/>
        </authorList>
    </citation>
    <scope>NUCLEOTIDE SEQUENCE [LARGE SCALE GENOMIC DNA]</scope>
</reference>
<protein>
    <submittedName>
        <fullName evidence="7">Coiled-coil domain containing 85A</fullName>
    </submittedName>
</protein>
<organism evidence="7 8">
    <name type="scientific">Hucho hucho</name>
    <name type="common">huchen</name>
    <dbReference type="NCBI Taxonomy" id="62062"/>
    <lineage>
        <taxon>Eukaryota</taxon>
        <taxon>Metazoa</taxon>
        <taxon>Chordata</taxon>
        <taxon>Craniata</taxon>
        <taxon>Vertebrata</taxon>
        <taxon>Euteleostomi</taxon>
        <taxon>Actinopterygii</taxon>
        <taxon>Neopterygii</taxon>
        <taxon>Teleostei</taxon>
        <taxon>Protacanthopterygii</taxon>
        <taxon>Salmoniformes</taxon>
        <taxon>Salmonidae</taxon>
        <taxon>Salmoninae</taxon>
        <taxon>Hucho</taxon>
    </lineage>
</organism>
<comment type="similarity">
    <text evidence="2">Belongs to the CCDC85 family.</text>
</comment>
<feature type="compositionally biased region" description="Low complexity" evidence="6">
    <location>
        <begin position="173"/>
        <end position="182"/>
    </location>
</feature>
<comment type="subcellular location">
    <subcellularLocation>
        <location evidence="1">Cell junction</location>
        <location evidence="1">Adherens junction</location>
    </subcellularLocation>
</comment>
<dbReference type="AlphaFoldDB" id="A0A4W5P3D6"/>
<feature type="coiled-coil region" evidence="5">
    <location>
        <begin position="59"/>
        <end position="93"/>
    </location>
</feature>
<dbReference type="Ensembl" id="ENSHHUT00000058554.1">
    <property type="protein sequence ID" value="ENSHHUP00000056603.1"/>
    <property type="gene ID" value="ENSHHUG00000033780.1"/>
</dbReference>
<sequence length="453" mass="49606">MEKATQPQLMVNSAESPTEELSKISDEELLKWSKEELVRRLRRAEAVKMGFMLDHGNLIREVNRRLQQHLTEIRGLKDVNKKLQEDNQELRDLCCFLDDDRQKGKRVSREWQRLGRYSAGLMRKEVALYLQKLKDLELRQGEVIRENLELKELCILLDEERGGGAGQSAGCRSSIDSQSSPSQTGGATLGLLRDVGDGSSTSSVGSTDSPDHPHRKPPHQGSGLGSNPGSNRDKPEGPGPESTGRRHSSTPDYHTFPQACRPRGGSLTSPDPRGLRGPCSPEKHGIFPTRLAAEAHSKPSSAGMLAQKPLLGSGQGLGPNQGSGQSSPDLSQRHRVYAVGVGAGCGTPEPKQALTGTPEHLKKGRVIVGSPEVLRHHNHSPSSEHWKGRYGSSPPAGREWGQMRTTGDELSPHHGSIYNGMNGEFLSRIVIMLYLIIYQGQYVAEVVQETMLV</sequence>
<proteinExistence type="inferred from homology"/>
<evidence type="ECO:0000256" key="4">
    <source>
        <dbReference type="ARBA" id="ARBA00023054"/>
    </source>
</evidence>
<dbReference type="InterPro" id="IPR019359">
    <property type="entry name" value="CCDC85"/>
</dbReference>
<accession>A0A4W5P3D6</accession>
<feature type="compositionally biased region" description="Low complexity" evidence="6">
    <location>
        <begin position="197"/>
        <end position="208"/>
    </location>
</feature>
<keyword evidence="8" id="KW-1185">Reference proteome</keyword>
<dbReference type="Pfam" id="PF10226">
    <property type="entry name" value="CCDC85"/>
    <property type="match status" value="1"/>
</dbReference>
<evidence type="ECO:0000313" key="7">
    <source>
        <dbReference type="Ensembl" id="ENSHHUP00000056603.1"/>
    </source>
</evidence>
<keyword evidence="3" id="KW-0965">Cell junction</keyword>
<feature type="region of interest" description="Disordered" evidence="6">
    <location>
        <begin position="376"/>
        <end position="408"/>
    </location>
</feature>
<dbReference type="STRING" id="62062.ENSHHUP00000056603"/>
<evidence type="ECO:0000256" key="1">
    <source>
        <dbReference type="ARBA" id="ARBA00004536"/>
    </source>
</evidence>
<dbReference type="PANTHER" id="PTHR13546">
    <property type="entry name" value="RE60986P"/>
    <property type="match status" value="1"/>
</dbReference>
<feature type="region of interest" description="Disordered" evidence="6">
    <location>
        <begin position="1"/>
        <end position="20"/>
    </location>
</feature>
<evidence type="ECO:0000256" key="3">
    <source>
        <dbReference type="ARBA" id="ARBA00022949"/>
    </source>
</evidence>
<feature type="region of interest" description="Disordered" evidence="6">
    <location>
        <begin position="165"/>
        <end position="330"/>
    </location>
</feature>